<organism evidence="10 11">
    <name type="scientific">Streptococcus ratti</name>
    <dbReference type="NCBI Taxonomy" id="1341"/>
    <lineage>
        <taxon>Bacteria</taxon>
        <taxon>Bacillati</taxon>
        <taxon>Bacillota</taxon>
        <taxon>Bacilli</taxon>
        <taxon>Lactobacillales</taxon>
        <taxon>Streptococcaceae</taxon>
        <taxon>Streptococcus</taxon>
    </lineage>
</organism>
<reference evidence="10 11" key="1">
    <citation type="submission" date="2020-04" db="EMBL/GenBank/DDBJ databases">
        <title>MicrobeNet Type strains.</title>
        <authorList>
            <person name="Nicholson A.C."/>
        </authorList>
    </citation>
    <scope>NUCLEOTIDE SEQUENCE [LARGE SCALE GENOMIC DNA]</scope>
    <source>
        <strain evidence="10 11">DSM 22768</strain>
    </source>
</reference>
<feature type="transmembrane region" description="Helical" evidence="8">
    <location>
        <begin position="74"/>
        <end position="94"/>
    </location>
</feature>
<evidence type="ECO:0000256" key="5">
    <source>
        <dbReference type="ARBA" id="ARBA00022692"/>
    </source>
</evidence>
<dbReference type="PANTHER" id="PTHR22911">
    <property type="entry name" value="ACYL-MALONYL CONDENSING ENZYME-RELATED"/>
    <property type="match status" value="1"/>
</dbReference>
<protein>
    <submittedName>
        <fullName evidence="10">EamA family transporter RarD</fullName>
    </submittedName>
</protein>
<dbReference type="InterPro" id="IPR037185">
    <property type="entry name" value="EmrE-like"/>
</dbReference>
<evidence type="ECO:0000256" key="8">
    <source>
        <dbReference type="SAM" id="Phobius"/>
    </source>
</evidence>
<feature type="transmembrane region" description="Helical" evidence="8">
    <location>
        <begin position="37"/>
        <end position="54"/>
    </location>
</feature>
<dbReference type="EMBL" id="JABASA010000001">
    <property type="protein sequence ID" value="NMD48189.1"/>
    <property type="molecule type" value="Genomic_DNA"/>
</dbReference>
<dbReference type="Pfam" id="PF00892">
    <property type="entry name" value="EamA"/>
    <property type="match status" value="2"/>
</dbReference>
<name>A0A7X9QG15_STRRT</name>
<keyword evidence="5 8" id="KW-0812">Transmembrane</keyword>
<feature type="transmembrane region" description="Helical" evidence="8">
    <location>
        <begin position="181"/>
        <end position="200"/>
    </location>
</feature>
<evidence type="ECO:0000259" key="9">
    <source>
        <dbReference type="Pfam" id="PF00892"/>
    </source>
</evidence>
<dbReference type="GO" id="GO:0005886">
    <property type="term" value="C:plasma membrane"/>
    <property type="evidence" value="ECO:0007669"/>
    <property type="project" value="UniProtKB-SubCell"/>
</dbReference>
<gene>
    <name evidence="10" type="primary">rarD</name>
    <name evidence="10" type="ORF">HHO37_00535</name>
</gene>
<dbReference type="RefSeq" id="WP_193522785.1">
    <property type="nucleotide sequence ID" value="NZ_JABASA010000001.1"/>
</dbReference>
<feature type="domain" description="EamA" evidence="9">
    <location>
        <begin position="155"/>
        <end position="283"/>
    </location>
</feature>
<keyword evidence="4" id="KW-1003">Cell membrane</keyword>
<feature type="domain" description="EamA" evidence="9">
    <location>
        <begin position="7"/>
        <end position="146"/>
    </location>
</feature>
<feature type="transmembrane region" description="Helical" evidence="8">
    <location>
        <begin position="237"/>
        <end position="260"/>
    </location>
</feature>
<keyword evidence="7 8" id="KW-0472">Membrane</keyword>
<evidence type="ECO:0000256" key="7">
    <source>
        <dbReference type="ARBA" id="ARBA00023136"/>
    </source>
</evidence>
<dbReference type="AlphaFoldDB" id="A0A7X9QG15"/>
<accession>A0A7X9QG15</accession>
<dbReference type="Proteomes" id="UP000532121">
    <property type="component" value="Unassembled WGS sequence"/>
</dbReference>
<dbReference type="PANTHER" id="PTHR22911:SF137">
    <property type="entry name" value="SOLUTE CARRIER FAMILY 35 MEMBER G2-RELATED"/>
    <property type="match status" value="1"/>
</dbReference>
<feature type="transmembrane region" description="Helical" evidence="8">
    <location>
        <begin position="7"/>
        <end position="25"/>
    </location>
</feature>
<comment type="similarity">
    <text evidence="2">Belongs to the EamA transporter family.</text>
</comment>
<keyword evidence="6 8" id="KW-1133">Transmembrane helix</keyword>
<keyword evidence="3" id="KW-0813">Transport</keyword>
<evidence type="ECO:0000256" key="1">
    <source>
        <dbReference type="ARBA" id="ARBA00004651"/>
    </source>
</evidence>
<feature type="transmembrane region" description="Helical" evidence="8">
    <location>
        <begin position="106"/>
        <end position="123"/>
    </location>
</feature>
<dbReference type="SUPFAM" id="SSF103481">
    <property type="entry name" value="Multidrug resistance efflux transporter EmrE"/>
    <property type="match status" value="2"/>
</dbReference>
<feature type="transmembrane region" description="Helical" evidence="8">
    <location>
        <begin position="130"/>
        <end position="147"/>
    </location>
</feature>
<evidence type="ECO:0000256" key="3">
    <source>
        <dbReference type="ARBA" id="ARBA00022448"/>
    </source>
</evidence>
<dbReference type="InterPro" id="IPR000620">
    <property type="entry name" value="EamA_dom"/>
</dbReference>
<dbReference type="NCBIfam" id="TIGR00688">
    <property type="entry name" value="rarD"/>
    <property type="match status" value="1"/>
</dbReference>
<evidence type="ECO:0000256" key="2">
    <source>
        <dbReference type="ARBA" id="ARBA00007362"/>
    </source>
</evidence>
<sequence length="294" mass="33503">MKETRQGLLFGLGAYVLWGVISFFWKQLSGVNPYAIFSYRILWTLITMLLYMFLSRRQTVYKKQLSELLADKKARRNMILASFLIAINWLSYIYAVTNQQATQASLGYYIMPLVSVLLSLIFLRERLDRWTVCSVLLAAFGVVILILNTGRVPFITFLLAFSFAFYGLIKKNIKLSSDTAMLVEAAVIAPLALVYLFFFSNENLFDYSLWENILLAASGFITAVPLLLFAEGVKRAPLNLIGFIQYINPTMQLLIAVLIFGEAITLGELRGFIFIWLAVFIFITGQILMLRKSR</sequence>
<feature type="transmembrane region" description="Helical" evidence="8">
    <location>
        <begin position="272"/>
        <end position="290"/>
    </location>
</feature>
<evidence type="ECO:0000256" key="6">
    <source>
        <dbReference type="ARBA" id="ARBA00022989"/>
    </source>
</evidence>
<dbReference type="InterPro" id="IPR004626">
    <property type="entry name" value="RarD"/>
</dbReference>
<feature type="transmembrane region" description="Helical" evidence="8">
    <location>
        <begin position="153"/>
        <end position="169"/>
    </location>
</feature>
<evidence type="ECO:0000313" key="10">
    <source>
        <dbReference type="EMBL" id="NMD48189.1"/>
    </source>
</evidence>
<proteinExistence type="inferred from homology"/>
<comment type="caution">
    <text evidence="10">The sequence shown here is derived from an EMBL/GenBank/DDBJ whole genome shotgun (WGS) entry which is preliminary data.</text>
</comment>
<evidence type="ECO:0000256" key="4">
    <source>
        <dbReference type="ARBA" id="ARBA00022475"/>
    </source>
</evidence>
<comment type="subcellular location">
    <subcellularLocation>
        <location evidence="1">Cell membrane</location>
        <topology evidence="1">Multi-pass membrane protein</topology>
    </subcellularLocation>
</comment>
<evidence type="ECO:0000313" key="11">
    <source>
        <dbReference type="Proteomes" id="UP000532121"/>
    </source>
</evidence>
<feature type="transmembrane region" description="Helical" evidence="8">
    <location>
        <begin position="212"/>
        <end position="230"/>
    </location>
</feature>